<dbReference type="InterPro" id="IPR027417">
    <property type="entry name" value="P-loop_NTPase"/>
</dbReference>
<dbReference type="PANTHER" id="PTHR46082">
    <property type="entry name" value="ATP/GTP-BINDING PROTEIN-RELATED"/>
    <property type="match status" value="1"/>
</dbReference>
<dbReference type="Gene3D" id="1.25.40.10">
    <property type="entry name" value="Tetratricopeptide repeat domain"/>
    <property type="match status" value="3"/>
</dbReference>
<evidence type="ECO:0000313" key="1">
    <source>
        <dbReference type="EMBL" id="KIK53675.1"/>
    </source>
</evidence>
<dbReference type="Proteomes" id="UP000053593">
    <property type="component" value="Unassembled WGS sequence"/>
</dbReference>
<evidence type="ECO:0008006" key="3">
    <source>
        <dbReference type="Google" id="ProtNLM"/>
    </source>
</evidence>
<dbReference type="PRINTS" id="PR00381">
    <property type="entry name" value="KINESINLIGHT"/>
</dbReference>
<dbReference type="SUPFAM" id="SSF48452">
    <property type="entry name" value="TPR-like"/>
    <property type="match status" value="3"/>
</dbReference>
<dbReference type="Pfam" id="PF13424">
    <property type="entry name" value="TPR_12"/>
    <property type="match status" value="4"/>
</dbReference>
<sequence>MSSLEQNVPASATHYLGAMFSGASHMTFGASSTFQTNVYEADRSKEIAASAAPAGFTAGMTNLGPVSPFFTGRKDILADLETYFFVESPSTEAREKKLFVLYGIGGAGKTQTALKFMNTFRKRFTQSYMITANSEESIMASYYDIALKNGLGEFSNWEAGLRWLSQHEKEWIILYDNADDPDLDLGKFLPQSSHGNIIVTSRNSSLKQISIKSKVLKDMEPEDGLQLLLKHAIKDHEATPEQKLTASDIAGKLHYFALALVHAGSYISQQNCLDTYLDRVEKHQQVLMTRSLPQSIEKYPSSVYATWDLSWEKLDEQCKIFLRLCSFYHYEGISRKIFQRALDNLSGVEDAETLACYPLLSYLTSQRMDWDEIWMDNIIQTISLYSLISIEKGGTYSLHPLVHRWIQDSIESVKRRYFQLAAQSVVALSIENADFAFFRSLVPHCIHFEITEDAHTDRAMGHLWFRCGYFSRAYVLWEPLWHQLKKKYGNVDPLTLSQMINVISTLERLGRNKEALEMAESHSKMTKESLGEEDPMTLNGMHALSNQYSNMGRWNEALQIDESLVEMSKKVLGEQHPDTLTRLNNLAHRYAQVGRALEALQIRSMLVQVSKKILGEQHPDTLSRLGNLAISYNEIGRYNEALKISEPLVEMSKEIMGEQHPDTLYRIQNLAGVYFDLGRYNDARHLEEPLVNMSKQILGEQHPVTMQRISNLAKSYSHLGRYNEALQLSEPLVKMSVEILGEHHPDTLDKMQALANIYSGMGKFEEALQIGEPLAELSKRVPGEEHPDTLARLDNLALDLSYIGNNEKALQIGEPVLEKCRNLLGEQNPSTLFAMDTLAYLYSRVGRHQEALQILEPLVELSKQTLGEQHPDTLRRIQNMTKIQADIDSPSFDIAPSKKSSHKAFKGIFRLFKKHIRK</sequence>
<name>A0A0D0AT98_9AGAR</name>
<dbReference type="EMBL" id="KN834825">
    <property type="protein sequence ID" value="KIK53675.1"/>
    <property type="molecule type" value="Genomic_DNA"/>
</dbReference>
<dbReference type="HOGENOM" id="CLU_000288_125_8_1"/>
<accession>A0A0D0AT98</accession>
<dbReference type="InterPro" id="IPR011990">
    <property type="entry name" value="TPR-like_helical_dom_sf"/>
</dbReference>
<proteinExistence type="predicted"/>
<keyword evidence="2" id="KW-1185">Reference proteome</keyword>
<dbReference type="AlphaFoldDB" id="A0A0D0AT98"/>
<evidence type="ECO:0000313" key="2">
    <source>
        <dbReference type="Proteomes" id="UP000053593"/>
    </source>
</evidence>
<dbReference type="SUPFAM" id="SSF52540">
    <property type="entry name" value="P-loop containing nucleoside triphosphate hydrolases"/>
    <property type="match status" value="1"/>
</dbReference>
<dbReference type="InterPro" id="IPR053137">
    <property type="entry name" value="NLR-like"/>
</dbReference>
<organism evidence="1 2">
    <name type="scientific">Collybiopsis luxurians FD-317 M1</name>
    <dbReference type="NCBI Taxonomy" id="944289"/>
    <lineage>
        <taxon>Eukaryota</taxon>
        <taxon>Fungi</taxon>
        <taxon>Dikarya</taxon>
        <taxon>Basidiomycota</taxon>
        <taxon>Agaricomycotina</taxon>
        <taxon>Agaricomycetes</taxon>
        <taxon>Agaricomycetidae</taxon>
        <taxon>Agaricales</taxon>
        <taxon>Marasmiineae</taxon>
        <taxon>Omphalotaceae</taxon>
        <taxon>Collybiopsis</taxon>
        <taxon>Collybiopsis luxurians</taxon>
    </lineage>
</organism>
<gene>
    <name evidence="1" type="ORF">GYMLUDRAFT_1025026</name>
</gene>
<reference evidence="1 2" key="1">
    <citation type="submission" date="2014-04" db="EMBL/GenBank/DDBJ databases">
        <title>Evolutionary Origins and Diversification of the Mycorrhizal Mutualists.</title>
        <authorList>
            <consortium name="DOE Joint Genome Institute"/>
            <consortium name="Mycorrhizal Genomics Consortium"/>
            <person name="Kohler A."/>
            <person name="Kuo A."/>
            <person name="Nagy L.G."/>
            <person name="Floudas D."/>
            <person name="Copeland A."/>
            <person name="Barry K.W."/>
            <person name="Cichocki N."/>
            <person name="Veneault-Fourrey C."/>
            <person name="LaButti K."/>
            <person name="Lindquist E.A."/>
            <person name="Lipzen A."/>
            <person name="Lundell T."/>
            <person name="Morin E."/>
            <person name="Murat C."/>
            <person name="Riley R."/>
            <person name="Ohm R."/>
            <person name="Sun H."/>
            <person name="Tunlid A."/>
            <person name="Henrissat B."/>
            <person name="Grigoriev I.V."/>
            <person name="Hibbett D.S."/>
            <person name="Martin F."/>
        </authorList>
    </citation>
    <scope>NUCLEOTIDE SEQUENCE [LARGE SCALE GENOMIC DNA]</scope>
    <source>
        <strain evidence="1 2">FD-317 M1</strain>
    </source>
</reference>
<dbReference type="OrthoDB" id="771227at2759"/>
<dbReference type="PANTHER" id="PTHR46082:SF11">
    <property type="entry name" value="AAA+ ATPASE DOMAIN-CONTAINING PROTEIN-RELATED"/>
    <property type="match status" value="1"/>
</dbReference>
<dbReference type="Gene3D" id="3.40.50.300">
    <property type="entry name" value="P-loop containing nucleotide triphosphate hydrolases"/>
    <property type="match status" value="1"/>
</dbReference>
<protein>
    <recommendedName>
        <fullName evidence="3">NB-ARC domain-containing protein</fullName>
    </recommendedName>
</protein>